<proteinExistence type="predicted"/>
<name>A0AAD6PWG8_9ROSI</name>
<organism evidence="1 2">
    <name type="scientific">Populus alba x Populus x berolinensis</name>
    <dbReference type="NCBI Taxonomy" id="444605"/>
    <lineage>
        <taxon>Eukaryota</taxon>
        <taxon>Viridiplantae</taxon>
        <taxon>Streptophyta</taxon>
        <taxon>Embryophyta</taxon>
        <taxon>Tracheophyta</taxon>
        <taxon>Spermatophyta</taxon>
        <taxon>Magnoliopsida</taxon>
        <taxon>eudicotyledons</taxon>
        <taxon>Gunneridae</taxon>
        <taxon>Pentapetalae</taxon>
        <taxon>rosids</taxon>
        <taxon>fabids</taxon>
        <taxon>Malpighiales</taxon>
        <taxon>Salicaceae</taxon>
        <taxon>Saliceae</taxon>
        <taxon>Populus</taxon>
    </lineage>
</organism>
<comment type="caution">
    <text evidence="1">The sequence shown here is derived from an EMBL/GenBank/DDBJ whole genome shotgun (WGS) entry which is preliminary data.</text>
</comment>
<reference evidence="1 2" key="1">
    <citation type="journal article" date="2023" name="Mol. Ecol. Resour.">
        <title>Chromosome-level genome assembly of a triploid poplar Populus alba 'Berolinensis'.</title>
        <authorList>
            <person name="Chen S."/>
            <person name="Yu Y."/>
            <person name="Wang X."/>
            <person name="Wang S."/>
            <person name="Zhang T."/>
            <person name="Zhou Y."/>
            <person name="He R."/>
            <person name="Meng N."/>
            <person name="Wang Y."/>
            <person name="Liu W."/>
            <person name="Liu Z."/>
            <person name="Liu J."/>
            <person name="Guo Q."/>
            <person name="Huang H."/>
            <person name="Sederoff R.R."/>
            <person name="Wang G."/>
            <person name="Qu G."/>
            <person name="Chen S."/>
        </authorList>
    </citation>
    <scope>NUCLEOTIDE SEQUENCE [LARGE SCALE GENOMIC DNA]</scope>
    <source>
        <strain evidence="1">SC-2020</strain>
    </source>
</reference>
<dbReference type="AlphaFoldDB" id="A0AAD6PWG8"/>
<accession>A0AAD6PWG8</accession>
<protein>
    <submittedName>
        <fullName evidence="1">Uncharacterized protein</fullName>
    </submittedName>
</protein>
<dbReference type="EMBL" id="JAQIZT010000016">
    <property type="protein sequence ID" value="KAJ6969230.1"/>
    <property type="molecule type" value="Genomic_DNA"/>
</dbReference>
<sequence>MTERGIREVVVGHICSIRDAIYRSPHLTTNLRISYIRANLVPMNNDEP</sequence>
<evidence type="ECO:0000313" key="2">
    <source>
        <dbReference type="Proteomes" id="UP001164929"/>
    </source>
</evidence>
<gene>
    <name evidence="1" type="ORF">NC653_037024</name>
</gene>
<keyword evidence="2" id="KW-1185">Reference proteome</keyword>
<evidence type="ECO:0000313" key="1">
    <source>
        <dbReference type="EMBL" id="KAJ6969230.1"/>
    </source>
</evidence>
<dbReference type="Proteomes" id="UP001164929">
    <property type="component" value="Chromosome 16"/>
</dbReference>